<organism evidence="2">
    <name type="scientific">Solanum lycopersicum</name>
    <name type="common">Tomato</name>
    <name type="synonym">Lycopersicon esculentum</name>
    <dbReference type="NCBI Taxonomy" id="4081"/>
    <lineage>
        <taxon>Eukaryota</taxon>
        <taxon>Viridiplantae</taxon>
        <taxon>Streptophyta</taxon>
        <taxon>Embryophyta</taxon>
        <taxon>Tracheophyta</taxon>
        <taxon>Spermatophyta</taxon>
        <taxon>Magnoliopsida</taxon>
        <taxon>eudicotyledons</taxon>
        <taxon>Gunneridae</taxon>
        <taxon>Pentapetalae</taxon>
        <taxon>asterids</taxon>
        <taxon>lamiids</taxon>
        <taxon>Solanales</taxon>
        <taxon>Solanaceae</taxon>
        <taxon>Solanoideae</taxon>
        <taxon>Solaneae</taxon>
        <taxon>Solanum</taxon>
        <taxon>Solanum subgen. Lycopersicon</taxon>
    </lineage>
</organism>
<dbReference type="InParanoid" id="A0A3Q7G6M9"/>
<proteinExistence type="predicted"/>
<evidence type="ECO:0000256" key="1">
    <source>
        <dbReference type="SAM" id="MobiDB-lite"/>
    </source>
</evidence>
<dbReference type="Proteomes" id="UP000004994">
    <property type="component" value="Chromosome 4"/>
</dbReference>
<name>A0A3Q7G6M9_SOLLC</name>
<dbReference type="EnsemblPlants" id="Solyc04g057895.1.1">
    <property type="protein sequence ID" value="Solyc04g057895.1.1"/>
    <property type="gene ID" value="Solyc04g057895.1"/>
</dbReference>
<feature type="compositionally biased region" description="Basic residues" evidence="1">
    <location>
        <begin position="195"/>
        <end position="206"/>
    </location>
</feature>
<keyword evidence="3" id="KW-1185">Reference proteome</keyword>
<reference evidence="2" key="1">
    <citation type="journal article" date="2012" name="Nature">
        <title>The tomato genome sequence provides insights into fleshy fruit evolution.</title>
        <authorList>
            <consortium name="Tomato Genome Consortium"/>
        </authorList>
    </citation>
    <scope>NUCLEOTIDE SEQUENCE [LARGE SCALE GENOMIC DNA]</scope>
    <source>
        <strain evidence="2">cv. Heinz 1706</strain>
    </source>
</reference>
<feature type="region of interest" description="Disordered" evidence="1">
    <location>
        <begin position="184"/>
        <end position="207"/>
    </location>
</feature>
<accession>A0A3Q7G6M9</accession>
<sequence>MDSDPQKQNNTKDLEAPEGFNLWKLAKTKNCVVNDSVGVVCPKFSILRNLAEACAREAWGIMSRQAMLWILRWLAKNSSSIICRRYRISSIMGICRQRRKRMKRCPVTTGCGCFLQLGSWRLQSALEEAPHEILEAFLGIENPGGASSMSCVRSSTALNNRRSKEKVESIAICMIGGPSTLHIKPAGNEQVKPRSPIKSKKRKHQSKLSPNYNAILGEKNRPFYFTYTHRFLQSSRAQNGNHFNSQ</sequence>
<protein>
    <submittedName>
        <fullName evidence="2">Uncharacterized protein</fullName>
    </submittedName>
</protein>
<evidence type="ECO:0000313" key="3">
    <source>
        <dbReference type="Proteomes" id="UP000004994"/>
    </source>
</evidence>
<reference evidence="2" key="2">
    <citation type="submission" date="2019-01" db="UniProtKB">
        <authorList>
            <consortium name="EnsemblPlants"/>
        </authorList>
    </citation>
    <scope>IDENTIFICATION</scope>
    <source>
        <strain evidence="2">cv. Heinz 1706</strain>
    </source>
</reference>
<dbReference type="AlphaFoldDB" id="A0A3Q7G6M9"/>
<evidence type="ECO:0000313" key="2">
    <source>
        <dbReference type="EnsemblPlants" id="Solyc04g057895.1.1"/>
    </source>
</evidence>
<dbReference type="Gramene" id="Solyc04g057895.1.1">
    <property type="protein sequence ID" value="Solyc04g057895.1.1"/>
    <property type="gene ID" value="Solyc04g057895.1"/>
</dbReference>